<dbReference type="AlphaFoldDB" id="K2S2Y1"/>
<feature type="transmembrane region" description="Helical" evidence="6">
    <location>
        <begin position="516"/>
        <end position="539"/>
    </location>
</feature>
<feature type="transmembrane region" description="Helical" evidence="6">
    <location>
        <begin position="165"/>
        <end position="183"/>
    </location>
</feature>
<dbReference type="GO" id="GO:0022857">
    <property type="term" value="F:transmembrane transporter activity"/>
    <property type="evidence" value="ECO:0007669"/>
    <property type="project" value="TreeGrafter"/>
</dbReference>
<name>K2S2Y1_MACPH</name>
<keyword evidence="3 6" id="KW-1133">Transmembrane helix</keyword>
<accession>K2S2Y1</accession>
<dbReference type="OrthoDB" id="194139at2759"/>
<feature type="transmembrane region" description="Helical" evidence="6">
    <location>
        <begin position="195"/>
        <end position="221"/>
    </location>
</feature>
<dbReference type="GO" id="GO:0016020">
    <property type="term" value="C:membrane"/>
    <property type="evidence" value="ECO:0007669"/>
    <property type="project" value="UniProtKB-SubCell"/>
</dbReference>
<keyword evidence="2 6" id="KW-0812">Transmembrane</keyword>
<evidence type="ECO:0000256" key="5">
    <source>
        <dbReference type="SAM" id="MobiDB-lite"/>
    </source>
</evidence>
<feature type="transmembrane region" description="Helical" evidence="6">
    <location>
        <begin position="392"/>
        <end position="411"/>
    </location>
</feature>
<dbReference type="eggNOG" id="ENOG502SJPU">
    <property type="taxonomic scope" value="Eukaryota"/>
</dbReference>
<sequence>MAAPPVEAISAVNEGRFDLEEPLIIEQANKVQQEPCASPEGSADGGEESVRIFPSFPGHQSQRHSRRGVWALLFLLALMTLGTRLFSLPLNRVVELRYCRTYYEENDPAALPSPGMEIPEEMCKVKEVQQRLAWLQGVVETLIIGIDLAVTMPLGWVGDRFGRKVVLGLNAVGFGCLVLWTVLVGRLDRALPVEALIAGPFFTLLGGHDCVLTSTIFAMVTDLTDDLVQRTSYIAYITSVNYVISLFGPSLASVTMARSIWLPFYLSVAFFVAALPVACGLPTTLSRKHSEWRRSASTEGGIPEAESLLSSASPQSNVSPPTSSKSLSQRILAPVRTMTHLVIGRQNFQIHLLGGFLLPALASSNTHLLPQYTSKRYGWKFEHVGYLLSAKAAVNITLLALVIPTTMRVLLKRMPRREVRLNYRGAQTSLAVSILGALSISAAGTVGALTCALIVYALGSALPVFTMSLVEAAPIAAHSAAPTLPRLESSGEAEGGSQGWRSPNGGPHPSNAQQDYSVVMLVKTVGSLVGAPVMTFAWVKGIGLGGAALGLPYFLSAILYLSAAIVLCFLKL</sequence>
<evidence type="ECO:0000256" key="3">
    <source>
        <dbReference type="ARBA" id="ARBA00022989"/>
    </source>
</evidence>
<comment type="subcellular location">
    <subcellularLocation>
        <location evidence="1">Membrane</location>
        <topology evidence="1">Multi-pass membrane protein</topology>
    </subcellularLocation>
</comment>
<evidence type="ECO:0000256" key="6">
    <source>
        <dbReference type="SAM" id="Phobius"/>
    </source>
</evidence>
<dbReference type="HOGENOM" id="CLU_013756_1_0_1"/>
<evidence type="ECO:0000313" key="8">
    <source>
        <dbReference type="Proteomes" id="UP000007129"/>
    </source>
</evidence>
<feature type="transmembrane region" description="Helical" evidence="6">
    <location>
        <begin position="551"/>
        <end position="570"/>
    </location>
</feature>
<feature type="transmembrane region" description="Helical" evidence="6">
    <location>
        <begin position="432"/>
        <end position="458"/>
    </location>
</feature>
<feature type="region of interest" description="Disordered" evidence="5">
    <location>
        <begin position="30"/>
        <end position="62"/>
    </location>
</feature>
<dbReference type="Proteomes" id="UP000007129">
    <property type="component" value="Unassembled WGS sequence"/>
</dbReference>
<protein>
    <submittedName>
        <fullName evidence="7">Major facilitator superfamily domain general substrate transporter</fullName>
    </submittedName>
</protein>
<dbReference type="PANTHER" id="PTHR23507">
    <property type="entry name" value="ZGC:174356"/>
    <property type="match status" value="1"/>
</dbReference>
<feature type="transmembrane region" description="Helical" evidence="6">
    <location>
        <begin position="233"/>
        <end position="252"/>
    </location>
</feature>
<gene>
    <name evidence="7" type="ORF">MPH_05865</name>
</gene>
<evidence type="ECO:0000256" key="4">
    <source>
        <dbReference type="ARBA" id="ARBA00023136"/>
    </source>
</evidence>
<reference evidence="7 8" key="1">
    <citation type="journal article" date="2012" name="BMC Genomics">
        <title>Tools to kill: Genome of one of the most destructive plant pathogenic fungi Macrophomina phaseolina.</title>
        <authorList>
            <person name="Islam M.S."/>
            <person name="Haque M.S."/>
            <person name="Islam M.M."/>
            <person name="Emdad E.M."/>
            <person name="Halim A."/>
            <person name="Hossen Q.M.M."/>
            <person name="Hossain M.Z."/>
            <person name="Ahmed B."/>
            <person name="Rahim S."/>
            <person name="Rahman M.S."/>
            <person name="Alam M.M."/>
            <person name="Hou S."/>
            <person name="Wan X."/>
            <person name="Saito J.A."/>
            <person name="Alam M."/>
        </authorList>
    </citation>
    <scope>NUCLEOTIDE SEQUENCE [LARGE SCALE GENOMIC DNA]</scope>
    <source>
        <strain evidence="7 8">MS6</strain>
    </source>
</reference>
<dbReference type="Gene3D" id="1.20.1250.20">
    <property type="entry name" value="MFS general substrate transporter like domains"/>
    <property type="match status" value="1"/>
</dbReference>
<dbReference type="VEuPathDB" id="FungiDB:MPH_05865"/>
<dbReference type="InterPro" id="IPR036259">
    <property type="entry name" value="MFS_trans_sf"/>
</dbReference>
<feature type="region of interest" description="Disordered" evidence="5">
    <location>
        <begin position="487"/>
        <end position="508"/>
    </location>
</feature>
<keyword evidence="4 6" id="KW-0472">Membrane</keyword>
<feature type="transmembrane region" description="Helical" evidence="6">
    <location>
        <begin position="69"/>
        <end position="87"/>
    </location>
</feature>
<evidence type="ECO:0000256" key="2">
    <source>
        <dbReference type="ARBA" id="ARBA00022692"/>
    </source>
</evidence>
<feature type="transmembrane region" description="Helical" evidence="6">
    <location>
        <begin position="264"/>
        <end position="285"/>
    </location>
</feature>
<organism evidence="7 8">
    <name type="scientific">Macrophomina phaseolina (strain MS6)</name>
    <name type="common">Charcoal rot fungus</name>
    <dbReference type="NCBI Taxonomy" id="1126212"/>
    <lineage>
        <taxon>Eukaryota</taxon>
        <taxon>Fungi</taxon>
        <taxon>Dikarya</taxon>
        <taxon>Ascomycota</taxon>
        <taxon>Pezizomycotina</taxon>
        <taxon>Dothideomycetes</taxon>
        <taxon>Dothideomycetes incertae sedis</taxon>
        <taxon>Botryosphaeriales</taxon>
        <taxon>Botryosphaeriaceae</taxon>
        <taxon>Macrophomina</taxon>
    </lineage>
</organism>
<dbReference type="PANTHER" id="PTHR23507:SF8">
    <property type="entry name" value="MFS GENERAL SUBSTRATE TRANSPORTER"/>
    <property type="match status" value="1"/>
</dbReference>
<feature type="transmembrane region" description="Helical" evidence="6">
    <location>
        <begin position="134"/>
        <end position="158"/>
    </location>
</feature>
<dbReference type="SUPFAM" id="SSF103473">
    <property type="entry name" value="MFS general substrate transporter"/>
    <property type="match status" value="1"/>
</dbReference>
<dbReference type="EMBL" id="AHHD01000259">
    <property type="protein sequence ID" value="EKG16884.1"/>
    <property type="molecule type" value="Genomic_DNA"/>
</dbReference>
<proteinExistence type="predicted"/>
<comment type="caution">
    <text evidence="7">The sequence shown here is derived from an EMBL/GenBank/DDBJ whole genome shotgun (WGS) entry which is preliminary data.</text>
</comment>
<evidence type="ECO:0000313" key="7">
    <source>
        <dbReference type="EMBL" id="EKG16884.1"/>
    </source>
</evidence>
<evidence type="ECO:0000256" key="1">
    <source>
        <dbReference type="ARBA" id="ARBA00004141"/>
    </source>
</evidence>
<dbReference type="InParanoid" id="K2S2Y1"/>